<evidence type="ECO:0000259" key="2">
    <source>
        <dbReference type="Pfam" id="PF15459"/>
    </source>
</evidence>
<dbReference type="RefSeq" id="XP_002837026.1">
    <property type="nucleotide sequence ID" value="XM_002836980.1"/>
</dbReference>
<organism evidence="3 4">
    <name type="scientific">Tuber melanosporum (strain Mel28)</name>
    <name type="common">Perigord black truffle</name>
    <dbReference type="NCBI Taxonomy" id="656061"/>
    <lineage>
        <taxon>Eukaryota</taxon>
        <taxon>Fungi</taxon>
        <taxon>Dikarya</taxon>
        <taxon>Ascomycota</taxon>
        <taxon>Pezizomycotina</taxon>
        <taxon>Pezizomycetes</taxon>
        <taxon>Pezizales</taxon>
        <taxon>Tuberaceae</taxon>
        <taxon>Tuber</taxon>
    </lineage>
</organism>
<gene>
    <name evidence="3" type="ORF">GSTUM_00003327001</name>
</gene>
<dbReference type="HOGENOM" id="CLU_1176158_0_0_1"/>
<dbReference type="Proteomes" id="UP000006911">
    <property type="component" value="Unassembled WGS sequence"/>
</dbReference>
<feature type="region of interest" description="Disordered" evidence="1">
    <location>
        <begin position="195"/>
        <end position="236"/>
    </location>
</feature>
<dbReference type="Pfam" id="PF15459">
    <property type="entry name" value="RRP14"/>
    <property type="match status" value="1"/>
</dbReference>
<evidence type="ECO:0000256" key="1">
    <source>
        <dbReference type="SAM" id="MobiDB-lite"/>
    </source>
</evidence>
<accession>D5G9M4</accession>
<feature type="compositionally biased region" description="Basic and acidic residues" evidence="1">
    <location>
        <begin position="76"/>
        <end position="88"/>
    </location>
</feature>
<dbReference type="STRING" id="656061.D5G9M4"/>
<keyword evidence="4" id="KW-1185">Reference proteome</keyword>
<dbReference type="EMBL" id="FN430063">
    <property type="protein sequence ID" value="CAZ81217.1"/>
    <property type="molecule type" value="Genomic_DNA"/>
</dbReference>
<dbReference type="InParanoid" id="D5G9M4"/>
<feature type="domain" description="Ribosomal RNA-processing protein 14 N-terminal" evidence="2">
    <location>
        <begin position="17"/>
        <end position="68"/>
    </location>
</feature>
<reference evidence="3 4" key="1">
    <citation type="journal article" date="2010" name="Nature">
        <title>Perigord black truffle genome uncovers evolutionary origins and mechanisms of symbiosis.</title>
        <authorList>
            <person name="Martin F."/>
            <person name="Kohler A."/>
            <person name="Murat C."/>
            <person name="Balestrini R."/>
            <person name="Coutinho P.M."/>
            <person name="Jaillon O."/>
            <person name="Montanini B."/>
            <person name="Morin E."/>
            <person name="Noel B."/>
            <person name="Percudani R."/>
            <person name="Porcel B."/>
            <person name="Rubini A."/>
            <person name="Amicucci A."/>
            <person name="Amselem J."/>
            <person name="Anthouard V."/>
            <person name="Arcioni S."/>
            <person name="Artiguenave F."/>
            <person name="Aury J.M."/>
            <person name="Ballario P."/>
            <person name="Bolchi A."/>
            <person name="Brenna A."/>
            <person name="Brun A."/>
            <person name="Buee M."/>
            <person name="Cantarel B."/>
            <person name="Chevalier G."/>
            <person name="Couloux A."/>
            <person name="Da Silva C."/>
            <person name="Denoeud F."/>
            <person name="Duplessis S."/>
            <person name="Ghignone S."/>
            <person name="Hilselberger B."/>
            <person name="Iotti M."/>
            <person name="Marcais B."/>
            <person name="Mello A."/>
            <person name="Miranda M."/>
            <person name="Pacioni G."/>
            <person name="Quesneville H."/>
            <person name="Riccioni C."/>
            <person name="Ruotolo R."/>
            <person name="Splivallo R."/>
            <person name="Stocchi V."/>
            <person name="Tisserant E."/>
            <person name="Viscomi A.R."/>
            <person name="Zambonelli A."/>
            <person name="Zampieri E."/>
            <person name="Henrissat B."/>
            <person name="Lebrun M.H."/>
            <person name="Paolocci F."/>
            <person name="Bonfante P."/>
            <person name="Ottonello S."/>
            <person name="Wincker P."/>
        </authorList>
    </citation>
    <scope>NUCLEOTIDE SEQUENCE [LARGE SCALE GENOMIC DNA]</scope>
    <source>
        <strain evidence="3 4">Mel28</strain>
    </source>
</reference>
<dbReference type="GeneID" id="9185353"/>
<dbReference type="KEGG" id="tml:GSTUM_00003327001"/>
<feature type="region of interest" description="Disordered" evidence="1">
    <location>
        <begin position="42"/>
        <end position="123"/>
    </location>
</feature>
<protein>
    <submittedName>
        <fullName evidence="3">(Perigord truffle) hypothetical protein</fullName>
    </submittedName>
</protein>
<evidence type="ECO:0000313" key="4">
    <source>
        <dbReference type="Proteomes" id="UP000006911"/>
    </source>
</evidence>
<feature type="compositionally biased region" description="Basic residues" evidence="1">
    <location>
        <begin position="50"/>
        <end position="62"/>
    </location>
</feature>
<dbReference type="AlphaFoldDB" id="D5G9M4"/>
<sequence>MVTAKPITISASAVGDRLQSHSREFTSLLELIPAKYYYGDGDNTSEWNKRKQTKAKSVISKKARLDPDAPGTGLESEPKTVGGREEKFQNMSQRKERKGKKSSAIVAPVNTTGEGEDKDGDKGMEGEAQEIALDNLAFAAEFDASSVLPTISITDRKYGLTTTATGPEGAVIAAARKADQCTRLAAKIQVFKGRRSRYPPSATTAATSTNKSFKRKNAEAKGCGKDQGLQKTGQPS</sequence>
<name>D5G9M4_TUBMM</name>
<evidence type="ECO:0000313" key="3">
    <source>
        <dbReference type="EMBL" id="CAZ81217.1"/>
    </source>
</evidence>
<proteinExistence type="predicted"/>
<dbReference type="InterPro" id="IPR029188">
    <property type="entry name" value="Rrp14_N"/>
</dbReference>